<protein>
    <submittedName>
        <fullName evidence="1">Uncharacterized protein</fullName>
    </submittedName>
</protein>
<accession>A0A4C1VRI1</accession>
<comment type="caution">
    <text evidence="1">The sequence shown here is derived from an EMBL/GenBank/DDBJ whole genome shotgun (WGS) entry which is preliminary data.</text>
</comment>
<keyword evidence="2" id="KW-1185">Reference proteome</keyword>
<reference evidence="1 2" key="1">
    <citation type="journal article" date="2019" name="Commun. Biol.">
        <title>The bagworm genome reveals a unique fibroin gene that provides high tensile strength.</title>
        <authorList>
            <person name="Kono N."/>
            <person name="Nakamura H."/>
            <person name="Ohtoshi R."/>
            <person name="Tomita M."/>
            <person name="Numata K."/>
            <person name="Arakawa K."/>
        </authorList>
    </citation>
    <scope>NUCLEOTIDE SEQUENCE [LARGE SCALE GENOMIC DNA]</scope>
</reference>
<evidence type="ECO:0000313" key="2">
    <source>
        <dbReference type="Proteomes" id="UP000299102"/>
    </source>
</evidence>
<sequence>MDGGNNVQGRMSVRRFMRVYRPNGLGEIRIGRTTIRDSTPRSATMDDHDGQLLQRLLFSCPHNFVLLV</sequence>
<dbReference type="EMBL" id="BGZK01000404">
    <property type="protein sequence ID" value="GBP41698.1"/>
    <property type="molecule type" value="Genomic_DNA"/>
</dbReference>
<dbReference type="Proteomes" id="UP000299102">
    <property type="component" value="Unassembled WGS sequence"/>
</dbReference>
<gene>
    <name evidence="1" type="ORF">EVAR_24058_1</name>
</gene>
<name>A0A4C1VRI1_EUMVA</name>
<organism evidence="1 2">
    <name type="scientific">Eumeta variegata</name>
    <name type="common">Bagworm moth</name>
    <name type="synonym">Eumeta japonica</name>
    <dbReference type="NCBI Taxonomy" id="151549"/>
    <lineage>
        <taxon>Eukaryota</taxon>
        <taxon>Metazoa</taxon>
        <taxon>Ecdysozoa</taxon>
        <taxon>Arthropoda</taxon>
        <taxon>Hexapoda</taxon>
        <taxon>Insecta</taxon>
        <taxon>Pterygota</taxon>
        <taxon>Neoptera</taxon>
        <taxon>Endopterygota</taxon>
        <taxon>Lepidoptera</taxon>
        <taxon>Glossata</taxon>
        <taxon>Ditrysia</taxon>
        <taxon>Tineoidea</taxon>
        <taxon>Psychidae</taxon>
        <taxon>Oiketicinae</taxon>
        <taxon>Eumeta</taxon>
    </lineage>
</organism>
<evidence type="ECO:0000313" key="1">
    <source>
        <dbReference type="EMBL" id="GBP41698.1"/>
    </source>
</evidence>
<proteinExistence type="predicted"/>
<dbReference type="AlphaFoldDB" id="A0A4C1VRI1"/>